<reference evidence="1 2" key="2">
    <citation type="submission" date="2019-01" db="EMBL/GenBank/DDBJ databases">
        <title>Motilimonas pumilus sp. nov., isolated from the gut of sea cucumber (Apostichopus japonicus).</title>
        <authorList>
            <person name="Wang F.-Q."/>
            <person name="Ren L.-H."/>
            <person name="Lin Y.-W."/>
            <person name="Sun G.-H."/>
            <person name="Du Z.-J."/>
            <person name="Zhao J.-X."/>
            <person name="Liu X.-J."/>
            <person name="Liu L.-J."/>
        </authorList>
    </citation>
    <scope>NUCLEOTIDE SEQUENCE [LARGE SCALE GENOMIC DNA]</scope>
    <source>
        <strain evidence="1 2">PLHSC7-2</strain>
    </source>
</reference>
<reference evidence="1 2" key="1">
    <citation type="submission" date="2018-09" db="EMBL/GenBank/DDBJ databases">
        <authorList>
            <person name="Wang F."/>
        </authorList>
    </citation>
    <scope>NUCLEOTIDE SEQUENCE [LARGE SCALE GENOMIC DNA]</scope>
    <source>
        <strain evidence="1 2">PLHSC7-2</strain>
    </source>
</reference>
<sequence length="331" mass="39052">MLNRIFFNYGWLATILFSTSIFAASPIKYVEKVDAESESADSEYPDAPSLCLHESQENTVLDSAYDYINTKMCEPALWFDDFFVDDRVTDDARAGTSVRWKNDFIYVEGKGFEFETRLNARVRIPKATRKLKLTFENEADDRIRDLFPDSTDDTKSTLGLRYDWIVKSRSSFNIKVTLHPGAQARYRYTYPFTDSTYGRFTQKIYQKEKDTGSTTSLDLDHTLTDNFVLRWTNFAKFESSFDGAELGTGLTLYQYLNDKQALVYEASLYGRTQPYRYLASQRLAVKFRHNIWRKWFFYEVIPEVNWKEEEYEKREDETRLTLRLEVLFNNF</sequence>
<gene>
    <name evidence="1" type="ORF">D1Z90_09515</name>
</gene>
<dbReference type="RefSeq" id="WP_119910524.1">
    <property type="nucleotide sequence ID" value="NZ_QZCH01000010.1"/>
</dbReference>
<evidence type="ECO:0000313" key="2">
    <source>
        <dbReference type="Proteomes" id="UP000283255"/>
    </source>
</evidence>
<dbReference type="Proteomes" id="UP000283255">
    <property type="component" value="Unassembled WGS sequence"/>
</dbReference>
<comment type="caution">
    <text evidence="1">The sequence shown here is derived from an EMBL/GenBank/DDBJ whole genome shotgun (WGS) entry which is preliminary data.</text>
</comment>
<dbReference type="OrthoDB" id="7054989at2"/>
<dbReference type="AlphaFoldDB" id="A0A418YF98"/>
<accession>A0A418YF98</accession>
<name>A0A418YF98_9GAMM</name>
<protein>
    <recommendedName>
        <fullName evidence="3">DUF560 domain-containing protein</fullName>
    </recommendedName>
</protein>
<proteinExistence type="predicted"/>
<dbReference type="EMBL" id="QZCH01000010">
    <property type="protein sequence ID" value="RJG47941.1"/>
    <property type="molecule type" value="Genomic_DNA"/>
</dbReference>
<keyword evidence="2" id="KW-1185">Reference proteome</keyword>
<organism evidence="1 2">
    <name type="scientific">Motilimonas pumila</name>
    <dbReference type="NCBI Taxonomy" id="2303987"/>
    <lineage>
        <taxon>Bacteria</taxon>
        <taxon>Pseudomonadati</taxon>
        <taxon>Pseudomonadota</taxon>
        <taxon>Gammaproteobacteria</taxon>
        <taxon>Alteromonadales</taxon>
        <taxon>Alteromonadales genera incertae sedis</taxon>
        <taxon>Motilimonas</taxon>
    </lineage>
</organism>
<evidence type="ECO:0008006" key="3">
    <source>
        <dbReference type="Google" id="ProtNLM"/>
    </source>
</evidence>
<evidence type="ECO:0000313" key="1">
    <source>
        <dbReference type="EMBL" id="RJG47941.1"/>
    </source>
</evidence>